<proteinExistence type="predicted"/>
<evidence type="ECO:0000259" key="3">
    <source>
        <dbReference type="PROSITE" id="PS50405"/>
    </source>
</evidence>
<dbReference type="PANTHER" id="PTHR43968:SF13">
    <property type="entry name" value="GLUTATHIONE TRANSFERASE OMEGA-1"/>
    <property type="match status" value="1"/>
</dbReference>
<evidence type="ECO:0000313" key="5">
    <source>
        <dbReference type="Proteomes" id="UP000799772"/>
    </source>
</evidence>
<organism evidence="4 5">
    <name type="scientific">Rhizodiscina lignyota</name>
    <dbReference type="NCBI Taxonomy" id="1504668"/>
    <lineage>
        <taxon>Eukaryota</taxon>
        <taxon>Fungi</taxon>
        <taxon>Dikarya</taxon>
        <taxon>Ascomycota</taxon>
        <taxon>Pezizomycotina</taxon>
        <taxon>Dothideomycetes</taxon>
        <taxon>Pleosporomycetidae</taxon>
        <taxon>Aulographales</taxon>
        <taxon>Rhizodiscinaceae</taxon>
        <taxon>Rhizodiscina</taxon>
    </lineage>
</organism>
<dbReference type="InterPro" id="IPR040079">
    <property type="entry name" value="Glutathione_S-Trfase"/>
</dbReference>
<dbReference type="SFLD" id="SFLDG00358">
    <property type="entry name" value="Main_(cytGST)"/>
    <property type="match status" value="1"/>
</dbReference>
<keyword evidence="5" id="KW-1185">Reference proteome</keyword>
<evidence type="ECO:0000256" key="1">
    <source>
        <dbReference type="ARBA" id="ARBA00023002"/>
    </source>
</evidence>
<dbReference type="GO" id="GO:0004364">
    <property type="term" value="F:glutathione transferase activity"/>
    <property type="evidence" value="ECO:0007669"/>
    <property type="project" value="InterPro"/>
</dbReference>
<reference evidence="4" key="1">
    <citation type="journal article" date="2020" name="Stud. Mycol.">
        <title>101 Dothideomycetes genomes: a test case for predicting lifestyles and emergence of pathogens.</title>
        <authorList>
            <person name="Haridas S."/>
            <person name="Albert R."/>
            <person name="Binder M."/>
            <person name="Bloem J."/>
            <person name="Labutti K."/>
            <person name="Salamov A."/>
            <person name="Andreopoulos B."/>
            <person name="Baker S."/>
            <person name="Barry K."/>
            <person name="Bills G."/>
            <person name="Bluhm B."/>
            <person name="Cannon C."/>
            <person name="Castanera R."/>
            <person name="Culley D."/>
            <person name="Daum C."/>
            <person name="Ezra D."/>
            <person name="Gonzalez J."/>
            <person name="Henrissat B."/>
            <person name="Kuo A."/>
            <person name="Liang C."/>
            <person name="Lipzen A."/>
            <person name="Lutzoni F."/>
            <person name="Magnuson J."/>
            <person name="Mondo S."/>
            <person name="Nolan M."/>
            <person name="Ohm R."/>
            <person name="Pangilinan J."/>
            <person name="Park H.-J."/>
            <person name="Ramirez L."/>
            <person name="Alfaro M."/>
            <person name="Sun H."/>
            <person name="Tritt A."/>
            <person name="Yoshinaga Y."/>
            <person name="Zwiers L.-H."/>
            <person name="Turgeon B."/>
            <person name="Goodwin S."/>
            <person name="Spatafora J."/>
            <person name="Crous P."/>
            <person name="Grigoriev I."/>
        </authorList>
    </citation>
    <scope>NUCLEOTIDE SEQUENCE</scope>
    <source>
        <strain evidence="4">CBS 133067</strain>
    </source>
</reference>
<evidence type="ECO:0000313" key="4">
    <source>
        <dbReference type="EMBL" id="KAF2096896.1"/>
    </source>
</evidence>
<evidence type="ECO:0000259" key="2">
    <source>
        <dbReference type="PROSITE" id="PS50404"/>
    </source>
</evidence>
<dbReference type="Gene3D" id="3.40.30.10">
    <property type="entry name" value="Glutaredoxin"/>
    <property type="match status" value="1"/>
</dbReference>
<sequence>MSAPKQSIPDAEFYPHASAEAKKTVDAHQGDAPLKLYSGWFCPFVQRVWLVLEEKHIPYQYIEVNPYHKPDSLLRLNPRGLVPTLEHDNKPLYESTVVMEFLEDEYPDHKPNLRPDDPHERARLRIWTDYVTTRIIPSFHRFLQFQPSSDTKGLDEKRQEFLGHLREWTAEMDEEGPYFSGKEPRLVDFQMGPWAVRLWVFDLMKGGLGIPAEGQGGEHEKVWNRYRKWVKAIEGRDSVKATTSEREHFLPLYQRYADNTAQSELAKATRSGRGVP</sequence>
<dbReference type="GO" id="GO:0005737">
    <property type="term" value="C:cytoplasm"/>
    <property type="evidence" value="ECO:0007669"/>
    <property type="project" value="InterPro"/>
</dbReference>
<dbReference type="SUPFAM" id="SSF47616">
    <property type="entry name" value="GST C-terminal domain-like"/>
    <property type="match status" value="1"/>
</dbReference>
<protein>
    <submittedName>
        <fullName evidence="4">Glutathione-S-transferase theta, GST</fullName>
    </submittedName>
</protein>
<accession>A0A9P4M3N2</accession>
<dbReference type="PRINTS" id="PR01625">
    <property type="entry name" value="GSTRNSFRASEO"/>
</dbReference>
<dbReference type="InterPro" id="IPR005442">
    <property type="entry name" value="GST_omega"/>
</dbReference>
<dbReference type="PROSITE" id="PS50404">
    <property type="entry name" value="GST_NTER"/>
    <property type="match status" value="1"/>
</dbReference>
<dbReference type="Gene3D" id="1.20.1050.10">
    <property type="match status" value="1"/>
</dbReference>
<keyword evidence="1" id="KW-0560">Oxidoreductase</keyword>
<dbReference type="InterPro" id="IPR004045">
    <property type="entry name" value="Glutathione_S-Trfase_N"/>
</dbReference>
<dbReference type="Pfam" id="PF13409">
    <property type="entry name" value="GST_N_2"/>
    <property type="match status" value="1"/>
</dbReference>
<dbReference type="PROSITE" id="PS50405">
    <property type="entry name" value="GST_CTER"/>
    <property type="match status" value="1"/>
</dbReference>
<name>A0A9P4M3N2_9PEZI</name>
<dbReference type="EMBL" id="ML978129">
    <property type="protein sequence ID" value="KAF2096896.1"/>
    <property type="molecule type" value="Genomic_DNA"/>
</dbReference>
<dbReference type="SFLD" id="SFLDS00019">
    <property type="entry name" value="Glutathione_Transferase_(cytos"/>
    <property type="match status" value="1"/>
</dbReference>
<dbReference type="SUPFAM" id="SSF52833">
    <property type="entry name" value="Thioredoxin-like"/>
    <property type="match status" value="1"/>
</dbReference>
<dbReference type="PANTHER" id="PTHR43968">
    <property type="match status" value="1"/>
</dbReference>
<feature type="domain" description="GST C-terminal" evidence="3">
    <location>
        <begin position="117"/>
        <end position="252"/>
    </location>
</feature>
<gene>
    <name evidence="4" type="ORF">NA57DRAFT_42363</name>
</gene>
<dbReference type="InterPro" id="IPR010987">
    <property type="entry name" value="Glutathione-S-Trfase_C-like"/>
</dbReference>
<dbReference type="InterPro" id="IPR036249">
    <property type="entry name" value="Thioredoxin-like_sf"/>
</dbReference>
<comment type="caution">
    <text evidence="4">The sequence shown here is derived from an EMBL/GenBank/DDBJ whole genome shotgun (WGS) entry which is preliminary data.</text>
</comment>
<dbReference type="InterPro" id="IPR036282">
    <property type="entry name" value="Glutathione-S-Trfase_C_sf"/>
</dbReference>
<dbReference type="GO" id="GO:0045174">
    <property type="term" value="F:glutathione dehydrogenase (ascorbate) activity"/>
    <property type="evidence" value="ECO:0007669"/>
    <property type="project" value="UniProtKB-ARBA"/>
</dbReference>
<dbReference type="InterPro" id="IPR050983">
    <property type="entry name" value="GST_Omega/HSP26"/>
</dbReference>
<dbReference type="Proteomes" id="UP000799772">
    <property type="component" value="Unassembled WGS sequence"/>
</dbReference>
<dbReference type="CDD" id="cd00570">
    <property type="entry name" value="GST_N_family"/>
    <property type="match status" value="1"/>
</dbReference>
<feature type="domain" description="GST N-terminal" evidence="2">
    <location>
        <begin position="32"/>
        <end position="110"/>
    </location>
</feature>
<dbReference type="OrthoDB" id="4951845at2759"/>
<dbReference type="AlphaFoldDB" id="A0A9P4M3N2"/>